<dbReference type="RefSeq" id="WP_021742913.1">
    <property type="nucleotide sequence ID" value="NZ_JAMRWH010000002.1"/>
</dbReference>
<evidence type="ECO:0000313" key="2">
    <source>
        <dbReference type="EMBL" id="PBQ24722.1"/>
    </source>
</evidence>
<evidence type="ECO:0000256" key="1">
    <source>
        <dbReference type="SAM" id="Phobius"/>
    </source>
</evidence>
<proteinExistence type="predicted"/>
<dbReference type="AlphaFoldDB" id="A0A2A3U0C8"/>
<organism evidence="2 3">
    <name type="scientific">Levilactobacillus brevis</name>
    <name type="common">Lactobacillus brevis</name>
    <dbReference type="NCBI Taxonomy" id="1580"/>
    <lineage>
        <taxon>Bacteria</taxon>
        <taxon>Bacillati</taxon>
        <taxon>Bacillota</taxon>
        <taxon>Bacilli</taxon>
        <taxon>Lactobacillales</taxon>
        <taxon>Lactobacillaceae</taxon>
        <taxon>Levilactobacillus</taxon>
    </lineage>
</organism>
<dbReference type="Proteomes" id="UP000217918">
    <property type="component" value="Unassembled WGS sequence"/>
</dbReference>
<keyword evidence="1" id="KW-0472">Membrane</keyword>
<evidence type="ECO:0000313" key="3">
    <source>
        <dbReference type="Proteomes" id="UP000217918"/>
    </source>
</evidence>
<gene>
    <name evidence="2" type="ORF">CNR29_12105</name>
</gene>
<sequence>MKTNSRWTEALANQYSASTLKKIPYVMIIVLLICIALMLAGRASWGFSLLTLDFFMLTDYLTVKLAQKNINVIFSMLLGTLISVIVTGIVILGLGLLFKW</sequence>
<comment type="caution">
    <text evidence="2">The sequence shown here is derived from an EMBL/GenBank/DDBJ whole genome shotgun (WGS) entry which is preliminary data.</text>
</comment>
<reference evidence="2 3" key="1">
    <citation type="submission" date="2017-09" db="EMBL/GenBank/DDBJ databases">
        <title>Genome sequence of Lactobacillus brevis D7.</title>
        <authorList>
            <person name="Kwon M.-S."/>
            <person name="Lim S.K."/>
            <person name="Choi H.-J."/>
        </authorList>
    </citation>
    <scope>NUCLEOTIDE SEQUENCE [LARGE SCALE GENOMIC DNA]</scope>
    <source>
        <strain evidence="2 3">D7</strain>
    </source>
</reference>
<feature type="transmembrane region" description="Helical" evidence="1">
    <location>
        <begin position="72"/>
        <end position="98"/>
    </location>
</feature>
<feature type="transmembrane region" description="Helical" evidence="1">
    <location>
        <begin position="25"/>
        <end position="52"/>
    </location>
</feature>
<keyword evidence="1" id="KW-1133">Transmembrane helix</keyword>
<protein>
    <submittedName>
        <fullName evidence="2">Uncharacterized protein</fullName>
    </submittedName>
</protein>
<name>A0A2A3U0C8_LEVBR</name>
<accession>A0A2A3U0C8</accession>
<dbReference type="EMBL" id="NVYO01000001">
    <property type="protein sequence ID" value="PBQ24722.1"/>
    <property type="molecule type" value="Genomic_DNA"/>
</dbReference>
<keyword evidence="1" id="KW-0812">Transmembrane</keyword>